<protein>
    <submittedName>
        <fullName evidence="2">Uncharacterized protein</fullName>
    </submittedName>
</protein>
<comment type="caution">
    <text evidence="2">The sequence shown here is derived from an EMBL/GenBank/DDBJ whole genome shotgun (WGS) entry which is preliminary data.</text>
</comment>
<feature type="transmembrane region" description="Helical" evidence="1">
    <location>
        <begin position="37"/>
        <end position="57"/>
    </location>
</feature>
<dbReference type="EMBL" id="JSYN01000006">
    <property type="protein sequence ID" value="KIA95216.1"/>
    <property type="molecule type" value="Genomic_DNA"/>
</dbReference>
<evidence type="ECO:0000256" key="1">
    <source>
        <dbReference type="SAM" id="Phobius"/>
    </source>
</evidence>
<keyword evidence="1" id="KW-0812">Transmembrane</keyword>
<dbReference type="AlphaFoldDB" id="A0A0C1DC98"/>
<accession>A0A0C1DC98</accession>
<gene>
    <name evidence="2" type="ORF">OC25_07850</name>
</gene>
<organism evidence="2 3">
    <name type="scientific">Pedobacter kyungheensis</name>
    <dbReference type="NCBI Taxonomy" id="1069985"/>
    <lineage>
        <taxon>Bacteria</taxon>
        <taxon>Pseudomonadati</taxon>
        <taxon>Bacteroidota</taxon>
        <taxon>Sphingobacteriia</taxon>
        <taxon>Sphingobacteriales</taxon>
        <taxon>Sphingobacteriaceae</taxon>
        <taxon>Pedobacter</taxon>
    </lineage>
</organism>
<keyword evidence="3" id="KW-1185">Reference proteome</keyword>
<reference evidence="2 3" key="1">
    <citation type="submission" date="2014-10" db="EMBL/GenBank/DDBJ databases">
        <title>Pedobacter Kyungheensis.</title>
        <authorList>
            <person name="Anderson B.M."/>
            <person name="Newman J.D."/>
        </authorList>
    </citation>
    <scope>NUCLEOTIDE SEQUENCE [LARGE SCALE GENOMIC DNA]</scope>
    <source>
        <strain evidence="2 3">KACC 16221</strain>
    </source>
</reference>
<feature type="transmembrane region" description="Helical" evidence="1">
    <location>
        <begin position="6"/>
        <end position="25"/>
    </location>
</feature>
<name>A0A0C1DC98_9SPHI</name>
<evidence type="ECO:0000313" key="2">
    <source>
        <dbReference type="EMBL" id="KIA95216.1"/>
    </source>
</evidence>
<dbReference type="Proteomes" id="UP000031246">
    <property type="component" value="Unassembled WGS sequence"/>
</dbReference>
<sequence>MNFPFLIVGILSVVFGIIMMVKHKFYKYKSSDMLFAAKLKVFSSSAILVLFGIMILINELKKLVN</sequence>
<keyword evidence="1" id="KW-0472">Membrane</keyword>
<proteinExistence type="predicted"/>
<keyword evidence="1" id="KW-1133">Transmembrane helix</keyword>
<evidence type="ECO:0000313" key="3">
    <source>
        <dbReference type="Proteomes" id="UP000031246"/>
    </source>
</evidence>